<feature type="compositionally biased region" description="Polar residues" evidence="1">
    <location>
        <begin position="79"/>
        <end position="89"/>
    </location>
</feature>
<dbReference type="AlphaFoldDB" id="A0A9N9J0B4"/>
<organism evidence="2 3">
    <name type="scientific">Funneliformis caledonium</name>
    <dbReference type="NCBI Taxonomy" id="1117310"/>
    <lineage>
        <taxon>Eukaryota</taxon>
        <taxon>Fungi</taxon>
        <taxon>Fungi incertae sedis</taxon>
        <taxon>Mucoromycota</taxon>
        <taxon>Glomeromycotina</taxon>
        <taxon>Glomeromycetes</taxon>
        <taxon>Glomerales</taxon>
        <taxon>Glomeraceae</taxon>
        <taxon>Funneliformis</taxon>
    </lineage>
</organism>
<accession>A0A9N9J0B4</accession>
<comment type="caution">
    <text evidence="2">The sequence shown here is derived from an EMBL/GenBank/DDBJ whole genome shotgun (WGS) entry which is preliminary data.</text>
</comment>
<reference evidence="2" key="1">
    <citation type="submission" date="2021-06" db="EMBL/GenBank/DDBJ databases">
        <authorList>
            <person name="Kallberg Y."/>
            <person name="Tangrot J."/>
            <person name="Rosling A."/>
        </authorList>
    </citation>
    <scope>NUCLEOTIDE SEQUENCE</scope>
    <source>
        <strain evidence="2">UK204</strain>
    </source>
</reference>
<gene>
    <name evidence="2" type="ORF">FCALED_LOCUS16738</name>
</gene>
<dbReference type="OrthoDB" id="2362063at2759"/>
<dbReference type="Proteomes" id="UP000789570">
    <property type="component" value="Unassembled WGS sequence"/>
</dbReference>
<feature type="region of interest" description="Disordered" evidence="1">
    <location>
        <begin position="79"/>
        <end position="111"/>
    </location>
</feature>
<feature type="non-terminal residue" evidence="2">
    <location>
        <position position="111"/>
    </location>
</feature>
<keyword evidence="3" id="KW-1185">Reference proteome</keyword>
<proteinExistence type="predicted"/>
<dbReference type="EMBL" id="CAJVPQ010021248">
    <property type="protein sequence ID" value="CAG8757916.1"/>
    <property type="molecule type" value="Genomic_DNA"/>
</dbReference>
<evidence type="ECO:0000313" key="3">
    <source>
        <dbReference type="Proteomes" id="UP000789570"/>
    </source>
</evidence>
<sequence length="111" mass="12737">KVFKDRQALGNHIKTHLDDSNDDLPLLDQPIRRIFLIETTRILNEKNIFERQTMPERMETTSFDVDKSIEEQDIDILSSNCTSEPQGSDPSDEEYTASDLSDMTEVNADDC</sequence>
<protein>
    <submittedName>
        <fullName evidence="2">1942_t:CDS:1</fullName>
    </submittedName>
</protein>
<name>A0A9N9J0B4_9GLOM</name>
<evidence type="ECO:0000256" key="1">
    <source>
        <dbReference type="SAM" id="MobiDB-lite"/>
    </source>
</evidence>
<feature type="non-terminal residue" evidence="2">
    <location>
        <position position="1"/>
    </location>
</feature>
<evidence type="ECO:0000313" key="2">
    <source>
        <dbReference type="EMBL" id="CAG8757916.1"/>
    </source>
</evidence>